<name>A0A382Z7J3_9ZZZZ</name>
<reference evidence="1" key="1">
    <citation type="submission" date="2018-05" db="EMBL/GenBank/DDBJ databases">
        <authorList>
            <person name="Lanie J.A."/>
            <person name="Ng W.-L."/>
            <person name="Kazmierczak K.M."/>
            <person name="Andrzejewski T.M."/>
            <person name="Davidsen T.M."/>
            <person name="Wayne K.J."/>
            <person name="Tettelin H."/>
            <person name="Glass J.I."/>
            <person name="Rusch D."/>
            <person name="Podicherti R."/>
            <person name="Tsui H.-C.T."/>
            <person name="Winkler M.E."/>
        </authorList>
    </citation>
    <scope>NUCLEOTIDE SEQUENCE</scope>
</reference>
<gene>
    <name evidence="1" type="ORF">METZ01_LOCUS444310</name>
</gene>
<dbReference type="EMBL" id="UINC01181658">
    <property type="protein sequence ID" value="SVD91456.1"/>
    <property type="molecule type" value="Genomic_DNA"/>
</dbReference>
<sequence length="92" mass="10623">MLETVLILPLIFVELGRIHEIVIFFRNDVVGTLRIDRQVIFFRMIDFHRVPLVTVDMIAVLVPQVGRRLSVSERLGTPHSQHRTVVGRQHDG</sequence>
<dbReference type="AlphaFoldDB" id="A0A382Z7J3"/>
<organism evidence="1">
    <name type="scientific">marine metagenome</name>
    <dbReference type="NCBI Taxonomy" id="408172"/>
    <lineage>
        <taxon>unclassified sequences</taxon>
        <taxon>metagenomes</taxon>
        <taxon>ecological metagenomes</taxon>
    </lineage>
</organism>
<feature type="non-terminal residue" evidence="1">
    <location>
        <position position="92"/>
    </location>
</feature>
<accession>A0A382Z7J3</accession>
<protein>
    <submittedName>
        <fullName evidence="1">Uncharacterized protein</fullName>
    </submittedName>
</protein>
<proteinExistence type="predicted"/>
<evidence type="ECO:0000313" key="1">
    <source>
        <dbReference type="EMBL" id="SVD91456.1"/>
    </source>
</evidence>